<dbReference type="PANTHER" id="PTHR37720">
    <property type="entry name" value="OS10G0481400 PROTEIN"/>
    <property type="match status" value="1"/>
</dbReference>
<evidence type="ECO:0000313" key="1">
    <source>
        <dbReference type="EMBL" id="KAF4356415.1"/>
    </source>
</evidence>
<dbReference type="Proteomes" id="UP000525078">
    <property type="component" value="Unassembled WGS sequence"/>
</dbReference>
<evidence type="ECO:0000313" key="2">
    <source>
        <dbReference type="Proteomes" id="UP000525078"/>
    </source>
</evidence>
<accession>A0A7J6EDA0</accession>
<dbReference type="EMBL" id="JAATIP010000253">
    <property type="protein sequence ID" value="KAF4356415.1"/>
    <property type="molecule type" value="Genomic_DNA"/>
</dbReference>
<reference evidence="1 2" key="1">
    <citation type="journal article" date="2020" name="bioRxiv">
        <title>Sequence and annotation of 42 cannabis genomes reveals extensive copy number variation in cannabinoid synthesis and pathogen resistance genes.</title>
        <authorList>
            <person name="Mckernan K.J."/>
            <person name="Helbert Y."/>
            <person name="Kane L.T."/>
            <person name="Ebling H."/>
            <person name="Zhang L."/>
            <person name="Liu B."/>
            <person name="Eaton Z."/>
            <person name="Mclaughlin S."/>
            <person name="Kingan S."/>
            <person name="Baybayan P."/>
            <person name="Concepcion G."/>
            <person name="Jordan M."/>
            <person name="Riva A."/>
            <person name="Barbazuk W."/>
            <person name="Harkins T."/>
        </authorList>
    </citation>
    <scope>NUCLEOTIDE SEQUENCE [LARGE SCALE GENOMIC DNA]</scope>
    <source>
        <strain evidence="2">cv. Jamaican Lion 4</strain>
        <tissue evidence="1">Leaf</tissue>
    </source>
</reference>
<comment type="caution">
    <text evidence="1">The sequence shown here is derived from an EMBL/GenBank/DDBJ whole genome shotgun (WGS) entry which is preliminary data.</text>
</comment>
<gene>
    <name evidence="1" type="ORF">F8388_013280</name>
</gene>
<proteinExistence type="predicted"/>
<sequence length="126" mass="14346">MKKGPLGQNQLQLHLYTYTYTILFPSSLPETKKNQVLQEPIMISVLAQERLLGAALGSIFTGMVVFEQRRSIYKSISDTQPQLNSQFQVREPIFGKEARSELARMWNKGVDQAFGPAIQYLNSHGW</sequence>
<protein>
    <submittedName>
        <fullName evidence="1">Uncharacterized protein</fullName>
    </submittedName>
</protein>
<organism evidence="1 2">
    <name type="scientific">Cannabis sativa</name>
    <name type="common">Hemp</name>
    <name type="synonym">Marijuana</name>
    <dbReference type="NCBI Taxonomy" id="3483"/>
    <lineage>
        <taxon>Eukaryota</taxon>
        <taxon>Viridiplantae</taxon>
        <taxon>Streptophyta</taxon>
        <taxon>Embryophyta</taxon>
        <taxon>Tracheophyta</taxon>
        <taxon>Spermatophyta</taxon>
        <taxon>Magnoliopsida</taxon>
        <taxon>eudicotyledons</taxon>
        <taxon>Gunneridae</taxon>
        <taxon>Pentapetalae</taxon>
        <taxon>rosids</taxon>
        <taxon>fabids</taxon>
        <taxon>Rosales</taxon>
        <taxon>Cannabaceae</taxon>
        <taxon>Cannabis</taxon>
    </lineage>
</organism>
<name>A0A7J6EDA0_CANSA</name>
<dbReference type="PANTHER" id="PTHR37720:SF2">
    <property type="entry name" value="OS10G0481400 PROTEIN"/>
    <property type="match status" value="1"/>
</dbReference>
<dbReference type="AlphaFoldDB" id="A0A7J6EDA0"/>